<dbReference type="SUPFAM" id="SSF55729">
    <property type="entry name" value="Acyl-CoA N-acyltransferases (Nat)"/>
    <property type="match status" value="1"/>
</dbReference>
<dbReference type="InterPro" id="IPR006464">
    <property type="entry name" value="AcTrfase_RimI/Ard1"/>
</dbReference>
<keyword evidence="4" id="KW-0012">Acyltransferase</keyword>
<dbReference type="PROSITE" id="PS51186">
    <property type="entry name" value="GNAT"/>
    <property type="match status" value="1"/>
</dbReference>
<dbReference type="Proteomes" id="UP000318453">
    <property type="component" value="Chromosome"/>
</dbReference>
<evidence type="ECO:0000313" key="7">
    <source>
        <dbReference type="Proteomes" id="UP000318453"/>
    </source>
</evidence>
<dbReference type="InterPro" id="IPR050680">
    <property type="entry name" value="YpeA/RimI_acetyltransf"/>
</dbReference>
<evidence type="ECO:0000256" key="2">
    <source>
        <dbReference type="ARBA" id="ARBA00022490"/>
    </source>
</evidence>
<dbReference type="AlphaFoldDB" id="A0A5B8NLG2"/>
<accession>A0A5B8NLG2</accession>
<dbReference type="InterPro" id="IPR000182">
    <property type="entry name" value="GNAT_dom"/>
</dbReference>
<dbReference type="RefSeq" id="WP_146295453.1">
    <property type="nucleotide sequence ID" value="NZ_CP042326.1"/>
</dbReference>
<evidence type="ECO:0000256" key="1">
    <source>
        <dbReference type="ARBA" id="ARBA00005395"/>
    </source>
</evidence>
<keyword evidence="3 6" id="KW-0808">Transferase</keyword>
<dbReference type="EMBL" id="CP042326">
    <property type="protein sequence ID" value="QDZ39856.1"/>
    <property type="molecule type" value="Genomic_DNA"/>
</dbReference>
<comment type="similarity">
    <text evidence="1">Belongs to the acetyltransferase family. RimI subfamily.</text>
</comment>
<evidence type="ECO:0000256" key="3">
    <source>
        <dbReference type="ARBA" id="ARBA00022679"/>
    </source>
</evidence>
<dbReference type="InterPro" id="IPR016181">
    <property type="entry name" value="Acyl_CoA_acyltransferase"/>
</dbReference>
<keyword evidence="7" id="KW-1185">Reference proteome</keyword>
<dbReference type="PANTHER" id="PTHR43420:SF44">
    <property type="entry name" value="ACETYLTRANSFERASE YPEA"/>
    <property type="match status" value="1"/>
</dbReference>
<reference evidence="6" key="1">
    <citation type="submission" date="2019-08" db="EMBL/GenBank/DDBJ databases">
        <title>Carotenoids and Carotenoid Binding Proteins in the Halophilic Cyanobacterium Euhalothece sp. ZM00.</title>
        <authorList>
            <person name="Cho S.M."/>
            <person name="Song J.Y."/>
            <person name="Park Y.-I."/>
        </authorList>
    </citation>
    <scope>NUCLEOTIDE SEQUENCE [LARGE SCALE GENOMIC DNA]</scope>
    <source>
        <strain evidence="6">Z-M001</strain>
    </source>
</reference>
<dbReference type="KEGG" id="enn:FRE64_07815"/>
<proteinExistence type="inferred from homology"/>
<dbReference type="PANTHER" id="PTHR43420">
    <property type="entry name" value="ACETYLTRANSFERASE"/>
    <property type="match status" value="1"/>
</dbReference>
<name>A0A5B8NLG2_9CHRO</name>
<organism evidence="6 7">
    <name type="scientific">Euhalothece natronophila Z-M001</name>
    <dbReference type="NCBI Taxonomy" id="522448"/>
    <lineage>
        <taxon>Bacteria</taxon>
        <taxon>Bacillati</taxon>
        <taxon>Cyanobacteriota</taxon>
        <taxon>Cyanophyceae</taxon>
        <taxon>Oscillatoriophycideae</taxon>
        <taxon>Chroococcales</taxon>
        <taxon>Halothecacae</taxon>
        <taxon>Halothece cluster</taxon>
        <taxon>Euhalothece</taxon>
    </lineage>
</organism>
<dbReference type="Pfam" id="PF00583">
    <property type="entry name" value="Acetyltransf_1"/>
    <property type="match status" value="1"/>
</dbReference>
<dbReference type="Gene3D" id="3.40.630.30">
    <property type="match status" value="1"/>
</dbReference>
<dbReference type="NCBIfam" id="TIGR01575">
    <property type="entry name" value="rimI"/>
    <property type="match status" value="1"/>
</dbReference>
<sequence>MELEIKELTKDNLDKIIALDQICFGGLWTKGAYEREIDSPRSLLLGIFQVDPSPLHQELIGMSCFWAIVEEAHITLLGIDPNYRGQGLGELLLSHLLLQAHQWSLERATLEVRASNTTAINLYQKLGFEIAGRRKDYYPLPPEDALILWRSRLQEPEFSQEMKNIQEKRCAALLTKGWDILQSS</sequence>
<keyword evidence="2" id="KW-0963">Cytoplasm</keyword>
<gene>
    <name evidence="6" type="primary">rimI</name>
    <name evidence="6" type="ORF">FRE64_07815</name>
</gene>
<evidence type="ECO:0000259" key="5">
    <source>
        <dbReference type="PROSITE" id="PS51186"/>
    </source>
</evidence>
<evidence type="ECO:0000256" key="4">
    <source>
        <dbReference type="ARBA" id="ARBA00023315"/>
    </source>
</evidence>
<protein>
    <submittedName>
        <fullName evidence="6">Ribosomal-protein-alanine N-acetyltransferase</fullName>
    </submittedName>
</protein>
<evidence type="ECO:0000313" key="6">
    <source>
        <dbReference type="EMBL" id="QDZ39856.1"/>
    </source>
</evidence>
<feature type="domain" description="N-acetyltransferase" evidence="5">
    <location>
        <begin position="3"/>
        <end position="153"/>
    </location>
</feature>
<dbReference type="OrthoDB" id="9794566at2"/>
<dbReference type="GO" id="GO:0008080">
    <property type="term" value="F:N-acetyltransferase activity"/>
    <property type="evidence" value="ECO:0007669"/>
    <property type="project" value="InterPro"/>
</dbReference>